<dbReference type="HAMAP" id="MF_01209">
    <property type="entry name" value="CPSase_S_chain"/>
    <property type="match status" value="1"/>
</dbReference>
<evidence type="ECO:0000256" key="5">
    <source>
        <dbReference type="ARBA" id="ARBA00022598"/>
    </source>
</evidence>
<dbReference type="Pfam" id="PF02142">
    <property type="entry name" value="MGS"/>
    <property type="match status" value="1"/>
</dbReference>
<dbReference type="PRINTS" id="PR00098">
    <property type="entry name" value="CPSASE"/>
</dbReference>
<dbReference type="PROSITE" id="PS50975">
    <property type="entry name" value="ATP_GRASP"/>
    <property type="match status" value="2"/>
</dbReference>
<evidence type="ECO:0000256" key="8">
    <source>
        <dbReference type="ARBA" id="ARBA00022737"/>
    </source>
</evidence>
<comment type="pathway">
    <text evidence="3">Pyrimidine metabolism; UMP biosynthesis via de novo pathway; (S)-dihydroorotate from bicarbonate: step 2/3.</text>
</comment>
<dbReference type="NCBIfam" id="NF002032">
    <property type="entry name" value="PRK00856.1"/>
    <property type="match status" value="1"/>
</dbReference>
<comment type="similarity">
    <text evidence="17">In the 2nd section; belongs to the CarB family.</text>
</comment>
<evidence type="ECO:0000256" key="9">
    <source>
        <dbReference type="ARBA" id="ARBA00022741"/>
    </source>
</evidence>
<dbReference type="SMART" id="SM01096">
    <property type="entry name" value="CPSase_L_D3"/>
    <property type="match status" value="1"/>
</dbReference>
<dbReference type="HAMAP" id="MF_00001">
    <property type="entry name" value="Asp_carb_tr"/>
    <property type="match status" value="1"/>
</dbReference>
<dbReference type="InterPro" id="IPR036480">
    <property type="entry name" value="CarbP_synth_ssu_N_sf"/>
</dbReference>
<comment type="cofactor">
    <cofactor evidence="1">
        <name>Zn(2+)</name>
        <dbReference type="ChEBI" id="CHEBI:29105"/>
    </cofactor>
</comment>
<dbReference type="SUPFAM" id="SSF53671">
    <property type="entry name" value="Aspartate/ornithine carbamoyltransferase"/>
    <property type="match status" value="1"/>
</dbReference>
<evidence type="ECO:0000256" key="19">
    <source>
        <dbReference type="ARBA" id="ARBA00048492"/>
    </source>
</evidence>
<dbReference type="InterPro" id="IPR036897">
    <property type="entry name" value="CarbamoylP_synth_lsu_oligo_sf"/>
</dbReference>
<keyword evidence="27" id="KW-1185">Reference proteome</keyword>
<dbReference type="InterPro" id="IPR035686">
    <property type="entry name" value="CPSase_GATase1"/>
</dbReference>
<dbReference type="InterPro" id="IPR029062">
    <property type="entry name" value="Class_I_gatase-like"/>
</dbReference>
<dbReference type="InterPro" id="IPR032466">
    <property type="entry name" value="Metal_Hydrolase"/>
</dbReference>
<dbReference type="Gene3D" id="3.40.50.1370">
    <property type="entry name" value="Aspartate/ornithine carbamoyltransferase"/>
    <property type="match status" value="2"/>
</dbReference>
<dbReference type="SUPFAM" id="SSF52335">
    <property type="entry name" value="Methylglyoxal synthase-like"/>
    <property type="match status" value="1"/>
</dbReference>
<dbReference type="CDD" id="cd01744">
    <property type="entry name" value="GATase1_CPSase"/>
    <property type="match status" value="1"/>
</dbReference>
<dbReference type="SUPFAM" id="SSF52440">
    <property type="entry name" value="PreATP-grasp domain"/>
    <property type="match status" value="2"/>
</dbReference>
<dbReference type="Pfam" id="PF00185">
    <property type="entry name" value="OTCace"/>
    <property type="match status" value="1"/>
</dbReference>
<dbReference type="NCBIfam" id="TIGR01368">
    <property type="entry name" value="CPSaseIIsmall"/>
    <property type="match status" value="1"/>
</dbReference>
<dbReference type="CDD" id="cd01316">
    <property type="entry name" value="CAD_DHOase"/>
    <property type="match status" value="1"/>
</dbReference>
<evidence type="ECO:0000256" key="23">
    <source>
        <dbReference type="PROSITE-ProRule" id="PRU00409"/>
    </source>
</evidence>
<dbReference type="InterPro" id="IPR006130">
    <property type="entry name" value="Asp/Orn_carbamoylTrfase"/>
</dbReference>
<evidence type="ECO:0000256" key="18">
    <source>
        <dbReference type="ARBA" id="ARBA00047359"/>
    </source>
</evidence>
<feature type="domain" description="ATP-grasp" evidence="24">
    <location>
        <begin position="528"/>
        <end position="720"/>
    </location>
</feature>
<protein>
    <recommendedName>
        <fullName evidence="28">Dihydroorotase</fullName>
    </recommendedName>
</protein>
<dbReference type="EMBL" id="CALNXK010000034">
    <property type="protein sequence ID" value="CAH3119921.1"/>
    <property type="molecule type" value="Genomic_DNA"/>
</dbReference>
<comment type="similarity">
    <text evidence="15">In the C-terminal section; belongs to the aspartate/ornithine carbamoyltransferase superfamily. ATCase family.</text>
</comment>
<dbReference type="SUPFAM" id="SSF51556">
    <property type="entry name" value="Metallo-dependent hydrolases"/>
    <property type="match status" value="1"/>
</dbReference>
<comment type="catalytic activity">
    <reaction evidence="18">
        <text>hydrogencarbonate + NH4(+) + 2 ATP = carbamoyl phosphate + 2 ADP + phosphate + 2 H(+)</text>
        <dbReference type="Rhea" id="RHEA:18029"/>
        <dbReference type="ChEBI" id="CHEBI:15378"/>
        <dbReference type="ChEBI" id="CHEBI:17544"/>
        <dbReference type="ChEBI" id="CHEBI:28938"/>
        <dbReference type="ChEBI" id="CHEBI:30616"/>
        <dbReference type="ChEBI" id="CHEBI:43474"/>
        <dbReference type="ChEBI" id="CHEBI:58228"/>
        <dbReference type="ChEBI" id="CHEBI:456216"/>
        <dbReference type="EC" id="6.3.4.16"/>
    </reaction>
</comment>
<dbReference type="Pfam" id="PF01979">
    <property type="entry name" value="Amidohydro_1"/>
    <property type="match status" value="1"/>
</dbReference>
<comment type="pathway">
    <text evidence="4">Pyrimidine metabolism; UMP biosynthesis via de novo pathway; (S)-dihydroorotate from bicarbonate: step 3/3.</text>
</comment>
<evidence type="ECO:0000256" key="10">
    <source>
        <dbReference type="ARBA" id="ARBA00022801"/>
    </source>
</evidence>
<accession>A0ABN8NVC1</accession>
<dbReference type="InterPro" id="IPR002195">
    <property type="entry name" value="Dihydroorotase_CS"/>
</dbReference>
<dbReference type="SUPFAM" id="SSF52021">
    <property type="entry name" value="Carbamoyl phosphate synthetase, small subunit N-terminal domain"/>
    <property type="match status" value="1"/>
</dbReference>
<dbReference type="InterPro" id="IPR002082">
    <property type="entry name" value="Asp_carbamoyltransf"/>
</dbReference>
<dbReference type="InterPro" id="IPR011059">
    <property type="entry name" value="Metal-dep_hydrolase_composite"/>
</dbReference>
<evidence type="ECO:0000256" key="14">
    <source>
        <dbReference type="ARBA" id="ARBA00043968"/>
    </source>
</evidence>
<comment type="similarity">
    <text evidence="14">In the 3rd section; belongs to the metallo-dependent hydrolases superfamily. DHOase family. CAD subfamily.</text>
</comment>
<evidence type="ECO:0000256" key="22">
    <source>
        <dbReference type="ARBA" id="ARBA00049534"/>
    </source>
</evidence>
<comment type="similarity">
    <text evidence="16">In the N-terminal section; belongs to the CarA family.</text>
</comment>
<dbReference type="Pfam" id="PF02786">
    <property type="entry name" value="CPSase_L_D2"/>
    <property type="match status" value="2"/>
</dbReference>
<dbReference type="PANTHER" id="PTHR11405:SF5">
    <property type="entry name" value="CAD PROTEIN"/>
    <property type="match status" value="1"/>
</dbReference>
<dbReference type="InterPro" id="IPR016185">
    <property type="entry name" value="PreATP-grasp_dom_sf"/>
</dbReference>
<dbReference type="NCBIfam" id="NF009455">
    <property type="entry name" value="PRK12815.1"/>
    <property type="match status" value="1"/>
</dbReference>
<organism evidence="26 27">
    <name type="scientific">Porites lobata</name>
    <dbReference type="NCBI Taxonomy" id="104759"/>
    <lineage>
        <taxon>Eukaryota</taxon>
        <taxon>Metazoa</taxon>
        <taxon>Cnidaria</taxon>
        <taxon>Anthozoa</taxon>
        <taxon>Hexacorallia</taxon>
        <taxon>Scleractinia</taxon>
        <taxon>Fungiina</taxon>
        <taxon>Poritidae</taxon>
        <taxon>Porites</taxon>
    </lineage>
</organism>
<feature type="domain" description="MGS-like" evidence="25">
    <location>
        <begin position="1322"/>
        <end position="1474"/>
    </location>
</feature>
<evidence type="ECO:0000313" key="26">
    <source>
        <dbReference type="EMBL" id="CAH3119921.1"/>
    </source>
</evidence>
<evidence type="ECO:0008006" key="28">
    <source>
        <dbReference type="Google" id="ProtNLM"/>
    </source>
</evidence>
<comment type="catalytic activity">
    <reaction evidence="22">
        <text>L-glutamine + H2O = L-glutamate + NH4(+)</text>
        <dbReference type="Rhea" id="RHEA:15889"/>
        <dbReference type="ChEBI" id="CHEBI:15377"/>
        <dbReference type="ChEBI" id="CHEBI:28938"/>
        <dbReference type="ChEBI" id="CHEBI:29985"/>
        <dbReference type="ChEBI" id="CHEBI:58359"/>
        <dbReference type="EC" id="3.5.1.2"/>
    </reaction>
</comment>
<dbReference type="InterPro" id="IPR006680">
    <property type="entry name" value="Amidohydro-rel"/>
</dbReference>
<dbReference type="Gene3D" id="3.40.50.1380">
    <property type="entry name" value="Methylglyoxal synthase-like domain"/>
    <property type="match status" value="1"/>
</dbReference>
<gene>
    <name evidence="26" type="ORF">PLOB_00027805</name>
</gene>
<dbReference type="InterPro" id="IPR005479">
    <property type="entry name" value="CPAse_ATP-bd"/>
</dbReference>
<dbReference type="PROSITE" id="PS00867">
    <property type="entry name" value="CPSASE_2"/>
    <property type="match status" value="2"/>
</dbReference>
<dbReference type="PANTHER" id="PTHR11405">
    <property type="entry name" value="CARBAMOYLTRANSFERASE FAMILY MEMBER"/>
    <property type="match status" value="1"/>
</dbReference>
<dbReference type="PROSITE" id="PS00866">
    <property type="entry name" value="CPSASE_1"/>
    <property type="match status" value="2"/>
</dbReference>
<dbReference type="Pfam" id="PF25596">
    <property type="entry name" value="CPSase_L_D1"/>
    <property type="match status" value="2"/>
</dbReference>
<dbReference type="NCBIfam" id="NF009475">
    <property type="entry name" value="PRK12838.1"/>
    <property type="match status" value="1"/>
</dbReference>
<dbReference type="SUPFAM" id="SSF52317">
    <property type="entry name" value="Class I glutamine amidotransferase-like"/>
    <property type="match status" value="1"/>
</dbReference>
<dbReference type="InterPro" id="IPR002474">
    <property type="entry name" value="CarbamoylP_synth_ssu_N"/>
</dbReference>
<keyword evidence="12" id="KW-0665">Pyrimidine biosynthesis</keyword>
<dbReference type="NCBIfam" id="TIGR01369">
    <property type="entry name" value="CPSaseII_lrg"/>
    <property type="match status" value="1"/>
</dbReference>
<evidence type="ECO:0000256" key="4">
    <source>
        <dbReference type="ARBA" id="ARBA00004880"/>
    </source>
</evidence>
<evidence type="ECO:0000256" key="16">
    <source>
        <dbReference type="ARBA" id="ARBA00043984"/>
    </source>
</evidence>
<dbReference type="InterPro" id="IPR011761">
    <property type="entry name" value="ATP-grasp"/>
</dbReference>
<evidence type="ECO:0000256" key="3">
    <source>
        <dbReference type="ARBA" id="ARBA00004852"/>
    </source>
</evidence>
<dbReference type="PROSITE" id="PS00097">
    <property type="entry name" value="CARBAMOYLTRANSFERASE"/>
    <property type="match status" value="1"/>
</dbReference>
<comment type="catalytic activity">
    <reaction evidence="21">
        <text>carbamoyl phosphate + L-aspartate = N-carbamoyl-L-aspartate + phosphate + H(+)</text>
        <dbReference type="Rhea" id="RHEA:20013"/>
        <dbReference type="ChEBI" id="CHEBI:15378"/>
        <dbReference type="ChEBI" id="CHEBI:29991"/>
        <dbReference type="ChEBI" id="CHEBI:32814"/>
        <dbReference type="ChEBI" id="CHEBI:43474"/>
        <dbReference type="ChEBI" id="CHEBI:58228"/>
        <dbReference type="EC" id="2.1.3.2"/>
    </reaction>
</comment>
<evidence type="ECO:0000259" key="25">
    <source>
        <dbReference type="PROSITE" id="PS51855"/>
    </source>
</evidence>
<dbReference type="InterPro" id="IPR058047">
    <property type="entry name" value="CPSase_preATP-grasp"/>
</dbReference>
<name>A0ABN8NVC1_9CNID</name>
<keyword evidence="10" id="KW-0378">Hydrolase</keyword>
<dbReference type="Gene3D" id="3.30.1490.20">
    <property type="entry name" value="ATP-grasp fold, A domain"/>
    <property type="match status" value="1"/>
</dbReference>
<dbReference type="SMART" id="SM00851">
    <property type="entry name" value="MGS"/>
    <property type="match status" value="1"/>
</dbReference>
<dbReference type="PROSITE" id="PS51273">
    <property type="entry name" value="GATASE_TYPE_1"/>
    <property type="match status" value="1"/>
</dbReference>
<evidence type="ECO:0000256" key="17">
    <source>
        <dbReference type="ARBA" id="ARBA00043998"/>
    </source>
</evidence>
<dbReference type="Gene3D" id="1.10.1030.10">
    <property type="entry name" value="Carbamoyl-phosphate synthetase, large subunit oligomerisation domain"/>
    <property type="match status" value="1"/>
</dbReference>
<evidence type="ECO:0000256" key="11">
    <source>
        <dbReference type="ARBA" id="ARBA00022840"/>
    </source>
</evidence>
<dbReference type="Gene3D" id="3.50.30.20">
    <property type="entry name" value="Carbamoyl-phosphate synthase small subunit, N-terminal domain"/>
    <property type="match status" value="1"/>
</dbReference>
<dbReference type="CDD" id="cd01423">
    <property type="entry name" value="MGS_CPS_I_III"/>
    <property type="match status" value="1"/>
</dbReference>
<evidence type="ECO:0000313" key="27">
    <source>
        <dbReference type="Proteomes" id="UP001159405"/>
    </source>
</evidence>
<dbReference type="InterPro" id="IPR013815">
    <property type="entry name" value="ATP_grasp_subdomain_1"/>
</dbReference>
<keyword evidence="9 23" id="KW-0547">Nucleotide-binding</keyword>
<comment type="pathway">
    <text evidence="2">Pyrimidine metabolism; UMP biosynthesis via de novo pathway; (S)-dihydroorotate from bicarbonate: step 1/3.</text>
</comment>
<dbReference type="InterPro" id="IPR036901">
    <property type="entry name" value="Asp/Orn_carbamoylTrfase_sf"/>
</dbReference>
<feature type="domain" description="ATP-grasp" evidence="24">
    <location>
        <begin position="1066"/>
        <end position="1257"/>
    </location>
</feature>
<dbReference type="InterPro" id="IPR006274">
    <property type="entry name" value="CarbamoylP_synth_ssu"/>
</dbReference>
<dbReference type="InterPro" id="IPR005483">
    <property type="entry name" value="CPSase_dom"/>
</dbReference>
<comment type="catalytic activity">
    <reaction evidence="19">
        <text>(S)-dihydroorotate + H2O = N-carbamoyl-L-aspartate + H(+)</text>
        <dbReference type="Rhea" id="RHEA:24296"/>
        <dbReference type="ChEBI" id="CHEBI:15377"/>
        <dbReference type="ChEBI" id="CHEBI:15378"/>
        <dbReference type="ChEBI" id="CHEBI:30864"/>
        <dbReference type="ChEBI" id="CHEBI:32814"/>
        <dbReference type="EC" id="3.5.2.3"/>
    </reaction>
</comment>
<dbReference type="InterPro" id="IPR006275">
    <property type="entry name" value="CPSase_lsu"/>
</dbReference>
<evidence type="ECO:0000256" key="13">
    <source>
        <dbReference type="ARBA" id="ARBA00023268"/>
    </source>
</evidence>
<keyword evidence="6" id="KW-0808">Transferase</keyword>
<evidence type="ECO:0000256" key="21">
    <source>
        <dbReference type="ARBA" id="ARBA00048859"/>
    </source>
</evidence>
<sequence length="2220" mass="244955">MSSNLAKQASLILDDGTIYKGKLFGAAECVAGEVVFQTGMVGYPESLTDPSYRSQILTLTYPLIGNYGVPEGKKDSHGITTELESDKIWASALIVGDYVEEYSHWNAKKSLSQWLIEEGVPGISGIDTRALTKKIREEGMTLGKIVIEGVDPATVQFDDPNKRNLVAEVSSKAAKVYNSSGEFKIIAVDCGIKYNQIRCLVTRGAAVKVVPWNYDFNVDVEKGECDGVFLSNGPGDPTFTTETIKNIKKFIERATPKALFGICFGHQLLALAAGCTSFKMKYGNRGHNIPCVHHGTKRCFITTQNHGFAIDTNSLPPDWSVLFTNANDQTNEGIIHNSKPFFSVQFHPEHMAGPQDLEMLFDIFLSSVRQQKENKELMIPVKDQIQHAFKFEPLLSPRDKKPKKVMILGSGGLSIGQAGEFDYSGSQAVKALKEEGIQTVLVNPNIATVQTSKGLADKVYFLPITADYVTQVIQSEHPDGILLSFGGQTALNCGIELQESGVLEKYDVHTLGTPVRSIVCTEDRKLFAEKLAEINEQVAPSYAVYSVEQAVAAAESLGYPVLVRAAFALGGLGSGFAENKEELISLVTATFAHTKQINLDKSLKGWKEIEYEVVRDAYDNCITVCNMENVDPLGIHTGESIVVAPSQTLSNAEYNMLRTAAVKVIRHLGVVGECNIQYALNPNSKEYFIIEVNARLSRSSALASKATGYPLAYVAAKLALGKPLPELRNSVTNSTTACFEPSLDYVVVKIPRWDLSKFNRVNTKIGSSMKSVGEVMAIGRRFEEALQKALRMVNEANMGFDSHGVTASDEDLMQPSDMRIHVLAAAFKQGYSIDQLYELTKIDKWFLNRMKCIMDCALKLKSYRENTEAAELSYEDLLGAKQLGFSDKQIAKCIRNTEIAVRKVRQHFGLTPFIKQIDTVAAEYPAFTNYLYLTYNARENDVVFDGGACMVIGSGVYRIGSSVEFDWCAVGCIRELRKLKKQTIMLNYNPETVSTDYDECERLYFDEISFEVVMDIYEKENPEGVILSMGGQLPNNIAMQLHRQQVRILGTSPEMIDNAENRFKFSRMLDNIGILQPQWKVLTTLEEAKKFCATVGYPCVVRPSYVLSGAAMNVAHSDHDLVTYLGNALSVSSDHPVVISKFIQNAKEIDVDAVASDGEVVVMAVSEHIENAGVHSGDATMVLPPQDLNEETLKIIQKICYDIGQALMVTGPFNMQLIAKDNDVKVIECNLRVSRSFPFVSKTLDHDFVATATRLICGVSVDPVLEYSGCGRVGVKVPQFSFSRLAGADAMLGVEMASTGEVACFGENRYEAYLKGLLSTGFKIPKECILLSIGSFKSKTEMLPSVRTLQELGFKLYASPGTADFYTEHGIKIKTVDWPFEEGGNGANERSILDYLAQNKFDMVINLPLRTSGSRRASSYLTHGYRTRRMAIDYSIPLITDIKCAKLFIEALKRVGGAPKLKTHIDCMSSGRVVRLPGLIDVHVHMREPGASHKEDFSSGTAAALAGGVTMVLAMPNTNPAIVNESALNLARKLASAGARCDYGLYVGASADNYSTIKELAHMSAGLKMYLNETFTTLRLDEMSTWMKHLEQWPKHLPLVCHAEGRTTAAILLLAELADRPVHIAHVARREEVLVIRAAKEKGIQVTCEVSPHHLFLTEDDAERIGIKRSGVKPPLVTIEDQKALWDNLDVIDCFATDHAPHTLEEKDSNTPPPGFPGLETMLPLLLTAVHQGRLTVEDIMLRLCTNPRKIFSLPEQKDTYVEVEIGEEWTIPSAMTYSKAKWTPFAGMKVNGCVRRVVLRGETVVIDGKVLASPGTGQDVRMISSVQPPPIYQPPPLIPPASPRKADARWAFPPSVHRFVDTHYGTDALALPLGDGTPDSTPHSLLTPTHLPQVTSPGAVPHVPMTLPRVPAHVFSGQHVLSASKFNREQLHYLFNMAHYMRLVVQREGGLDLLKGRVMASMFYEVSTRTSSSFGAAMQRLGGSVIFMKETDSSAKKGESLADSVQVMSSYCDVVVIRHPKPGAVQEAAELCRKPVINAGDGVGEHPTQALLDVFTIREEIGTVNRLTVTMVGDLKNGRTVHSLAKLLCLYDVTLRYVSPAALRMPDSVKEYVKSKGIHQEEFTNLLDALNDTDVLYVTRIQRERFKSQEEYEKVFGSYVITPQLLTEAKEKMVVMHPLPRVNEISVEVDSDPRAAYFRQAEYGMYIRMALLALVLMKG</sequence>
<evidence type="ECO:0000259" key="24">
    <source>
        <dbReference type="PROSITE" id="PS50975"/>
    </source>
</evidence>
<dbReference type="InterPro" id="IPR017926">
    <property type="entry name" value="GATASE"/>
</dbReference>
<keyword evidence="7" id="KW-0479">Metal-binding</keyword>
<evidence type="ECO:0000256" key="2">
    <source>
        <dbReference type="ARBA" id="ARBA00004812"/>
    </source>
</evidence>
<dbReference type="PRINTS" id="PR00099">
    <property type="entry name" value="CPSGATASE"/>
</dbReference>
<comment type="catalytic activity">
    <reaction evidence="20">
        <text>hydrogencarbonate + L-glutamine + 2 ATP + H2O = carbamoyl phosphate + L-glutamate + 2 ADP + phosphate + 2 H(+)</text>
        <dbReference type="Rhea" id="RHEA:18633"/>
        <dbReference type="ChEBI" id="CHEBI:15377"/>
        <dbReference type="ChEBI" id="CHEBI:15378"/>
        <dbReference type="ChEBI" id="CHEBI:17544"/>
        <dbReference type="ChEBI" id="CHEBI:29985"/>
        <dbReference type="ChEBI" id="CHEBI:30616"/>
        <dbReference type="ChEBI" id="CHEBI:43474"/>
        <dbReference type="ChEBI" id="CHEBI:58228"/>
        <dbReference type="ChEBI" id="CHEBI:58359"/>
        <dbReference type="ChEBI" id="CHEBI:456216"/>
        <dbReference type="EC" id="6.3.5.5"/>
    </reaction>
</comment>
<dbReference type="Pfam" id="PF00117">
    <property type="entry name" value="GATase"/>
    <property type="match status" value="1"/>
</dbReference>
<dbReference type="Pfam" id="PF00988">
    <property type="entry name" value="CPSase_sm_chain"/>
    <property type="match status" value="1"/>
</dbReference>
<dbReference type="PROSITE" id="PS51855">
    <property type="entry name" value="MGS"/>
    <property type="match status" value="1"/>
</dbReference>
<dbReference type="InterPro" id="IPR006132">
    <property type="entry name" value="Asp/Orn_carbamoyltranf_P-bd"/>
</dbReference>
<dbReference type="Gene3D" id="3.40.50.880">
    <property type="match status" value="1"/>
</dbReference>
<dbReference type="NCBIfam" id="TIGR00670">
    <property type="entry name" value="asp_carb_tr"/>
    <property type="match status" value="1"/>
</dbReference>
<reference evidence="26 27" key="1">
    <citation type="submission" date="2022-05" db="EMBL/GenBank/DDBJ databases">
        <authorList>
            <consortium name="Genoscope - CEA"/>
            <person name="William W."/>
        </authorList>
    </citation>
    <scope>NUCLEOTIDE SEQUENCE [LARGE SCALE GENOMIC DNA]</scope>
</reference>
<keyword evidence="13" id="KW-0511">Multifunctional enzyme</keyword>
<evidence type="ECO:0000256" key="12">
    <source>
        <dbReference type="ARBA" id="ARBA00022975"/>
    </source>
</evidence>
<evidence type="ECO:0000256" key="20">
    <source>
        <dbReference type="ARBA" id="ARBA00048816"/>
    </source>
</evidence>
<evidence type="ECO:0000256" key="6">
    <source>
        <dbReference type="ARBA" id="ARBA00022679"/>
    </source>
</evidence>
<dbReference type="PRINTS" id="PR00100">
    <property type="entry name" value="AOTCASE"/>
</dbReference>
<dbReference type="Gene3D" id="3.20.20.140">
    <property type="entry name" value="Metal-dependent hydrolases"/>
    <property type="match status" value="1"/>
</dbReference>
<proteinExistence type="inferred from homology"/>
<dbReference type="InterPro" id="IPR005480">
    <property type="entry name" value="CPSase_lsu_oligo"/>
</dbReference>
<dbReference type="SMART" id="SM01097">
    <property type="entry name" value="CPSase_sm_chain"/>
    <property type="match status" value="1"/>
</dbReference>
<dbReference type="SUPFAM" id="SSF51338">
    <property type="entry name" value="Composite domain of metallo-dependent hydrolases"/>
    <property type="match status" value="1"/>
</dbReference>
<evidence type="ECO:0000256" key="7">
    <source>
        <dbReference type="ARBA" id="ARBA00022723"/>
    </source>
</evidence>
<dbReference type="Gene3D" id="3.40.50.20">
    <property type="match status" value="2"/>
</dbReference>
<dbReference type="NCBIfam" id="NF003671">
    <property type="entry name" value="PRK05294.1"/>
    <property type="match status" value="1"/>
</dbReference>
<evidence type="ECO:0000256" key="15">
    <source>
        <dbReference type="ARBA" id="ARBA00043979"/>
    </source>
</evidence>
<dbReference type="Gene3D" id="3.30.470.20">
    <property type="entry name" value="ATP-grasp fold, B domain"/>
    <property type="match status" value="2"/>
</dbReference>
<dbReference type="Pfam" id="PF02729">
    <property type="entry name" value="OTCace_N"/>
    <property type="match status" value="1"/>
</dbReference>
<comment type="caution">
    <text evidence="26">The sequence shown here is derived from an EMBL/GenBank/DDBJ whole genome shotgun (WGS) entry which is preliminary data.</text>
</comment>
<dbReference type="Pfam" id="PF02787">
    <property type="entry name" value="CPSase_L_D3"/>
    <property type="match status" value="1"/>
</dbReference>
<keyword evidence="5" id="KW-0436">Ligase</keyword>
<dbReference type="PROSITE" id="PS00483">
    <property type="entry name" value="DIHYDROOROTASE_2"/>
    <property type="match status" value="1"/>
</dbReference>
<dbReference type="InterPro" id="IPR011607">
    <property type="entry name" value="MGS-like_dom"/>
</dbReference>
<dbReference type="InterPro" id="IPR006131">
    <property type="entry name" value="Asp_carbamoyltransf_Asp/Orn-bd"/>
</dbReference>
<dbReference type="Proteomes" id="UP001159405">
    <property type="component" value="Unassembled WGS sequence"/>
</dbReference>
<evidence type="ECO:0000256" key="1">
    <source>
        <dbReference type="ARBA" id="ARBA00001947"/>
    </source>
</evidence>
<dbReference type="SUPFAM" id="SSF48108">
    <property type="entry name" value="Carbamoyl phosphate synthetase, large subunit connection domain"/>
    <property type="match status" value="1"/>
</dbReference>
<dbReference type="PRINTS" id="PR00101">
    <property type="entry name" value="ATCASE"/>
</dbReference>
<dbReference type="SUPFAM" id="SSF56059">
    <property type="entry name" value="Glutathione synthetase ATP-binding domain-like"/>
    <property type="match status" value="2"/>
</dbReference>
<keyword evidence="11 23" id="KW-0067">ATP-binding</keyword>
<keyword evidence="8" id="KW-0677">Repeat</keyword>
<dbReference type="InterPro" id="IPR036914">
    <property type="entry name" value="MGS-like_dom_sf"/>
</dbReference>